<sequence length="387" mass="41551">MSDATEHDLEPLLDAVRAFVRREVIPREAEIDERDEVPAVLREAAKRMGLFGFTIPEEYGGLGLDIVDQCRLLIEVGYATPALRSMFSTNVGIAGQVIMDAGTPEQKERWLPRLASGEAVASFALTEPDAGSDPGDMRTSAVRDGDRWVLDGVKRYITNAPIADVFMVFARTDPDAKGSRGISTFIVPANTPGLTVGPRDHKMGQFGAWTADVNLDGVRLPADAVVGGDAGVDTGFSTAMRCLSNGRLLLAAACAGMCRRLVDESVRFASDRRQGGRPIASHQLVQAMIADSVTDTMAARALVLDAARAYADGSDRRTGPAAAKYFCSEAVGRVADRAVQVHGGAGYMRSVPVERFYRDARLFRIYEGTSQIQQIIIARQTIGAAAG</sequence>
<dbReference type="InterPro" id="IPR046373">
    <property type="entry name" value="Acyl-CoA_Oxase/DH_mid-dom_sf"/>
</dbReference>
<evidence type="ECO:0000259" key="8">
    <source>
        <dbReference type="Pfam" id="PF02771"/>
    </source>
</evidence>
<evidence type="ECO:0000256" key="3">
    <source>
        <dbReference type="ARBA" id="ARBA00022630"/>
    </source>
</evidence>
<evidence type="ECO:0000259" key="6">
    <source>
        <dbReference type="Pfam" id="PF00441"/>
    </source>
</evidence>
<dbReference type="Pfam" id="PF02771">
    <property type="entry name" value="Acyl-CoA_dh_N"/>
    <property type="match status" value="1"/>
</dbReference>
<protein>
    <submittedName>
        <fullName evidence="9">Acyl-CoA dehydrogenase family protein</fullName>
        <ecNumber evidence="9">1.-.-.-</ecNumber>
    </submittedName>
</protein>
<feature type="domain" description="Acyl-CoA dehydrogenase/oxidase N-terminal" evidence="8">
    <location>
        <begin position="10"/>
        <end position="118"/>
    </location>
</feature>
<evidence type="ECO:0000313" key="10">
    <source>
        <dbReference type="Proteomes" id="UP001597063"/>
    </source>
</evidence>
<dbReference type="PANTHER" id="PTHR43884">
    <property type="entry name" value="ACYL-COA DEHYDROGENASE"/>
    <property type="match status" value="1"/>
</dbReference>
<dbReference type="Pfam" id="PF02770">
    <property type="entry name" value="Acyl-CoA_dh_M"/>
    <property type="match status" value="1"/>
</dbReference>
<dbReference type="EMBL" id="JBHTGP010000018">
    <property type="protein sequence ID" value="MFD0689786.1"/>
    <property type="molecule type" value="Genomic_DNA"/>
</dbReference>
<dbReference type="InterPro" id="IPR036250">
    <property type="entry name" value="AcylCo_DH-like_C"/>
</dbReference>
<dbReference type="InterPro" id="IPR037069">
    <property type="entry name" value="AcylCoA_DH/ox_N_sf"/>
</dbReference>
<feature type="domain" description="Acyl-CoA dehydrogenase/oxidase C-terminal" evidence="6">
    <location>
        <begin position="234"/>
        <end position="380"/>
    </location>
</feature>
<dbReference type="InterPro" id="IPR009075">
    <property type="entry name" value="AcylCo_DH/oxidase_C"/>
</dbReference>
<dbReference type="SUPFAM" id="SSF47203">
    <property type="entry name" value="Acyl-CoA dehydrogenase C-terminal domain-like"/>
    <property type="match status" value="1"/>
</dbReference>
<dbReference type="GO" id="GO:0016491">
    <property type="term" value="F:oxidoreductase activity"/>
    <property type="evidence" value="ECO:0007669"/>
    <property type="project" value="UniProtKB-KW"/>
</dbReference>
<dbReference type="EC" id="1.-.-.-" evidence="9"/>
<name>A0ABW2XZZ1_9ACTN</name>
<feature type="domain" description="Acyl-CoA oxidase/dehydrogenase middle" evidence="7">
    <location>
        <begin position="122"/>
        <end position="218"/>
    </location>
</feature>
<dbReference type="Gene3D" id="2.40.110.10">
    <property type="entry name" value="Butyryl-CoA Dehydrogenase, subunit A, domain 2"/>
    <property type="match status" value="1"/>
</dbReference>
<evidence type="ECO:0000256" key="1">
    <source>
        <dbReference type="ARBA" id="ARBA00001974"/>
    </source>
</evidence>
<dbReference type="PIRSF" id="PIRSF016578">
    <property type="entry name" value="HsaA"/>
    <property type="match status" value="1"/>
</dbReference>
<dbReference type="InterPro" id="IPR006091">
    <property type="entry name" value="Acyl-CoA_Oxase/DH_mid-dom"/>
</dbReference>
<dbReference type="SUPFAM" id="SSF56645">
    <property type="entry name" value="Acyl-CoA dehydrogenase NM domain-like"/>
    <property type="match status" value="1"/>
</dbReference>
<gene>
    <name evidence="9" type="ORF">ACFQZM_35225</name>
</gene>
<evidence type="ECO:0000256" key="2">
    <source>
        <dbReference type="ARBA" id="ARBA00009347"/>
    </source>
</evidence>
<keyword evidence="5 9" id="KW-0560">Oxidoreductase</keyword>
<evidence type="ECO:0000256" key="5">
    <source>
        <dbReference type="RuleBase" id="RU362125"/>
    </source>
</evidence>
<keyword evidence="3 5" id="KW-0285">Flavoprotein</keyword>
<dbReference type="Pfam" id="PF00441">
    <property type="entry name" value="Acyl-CoA_dh_1"/>
    <property type="match status" value="1"/>
</dbReference>
<comment type="cofactor">
    <cofactor evidence="1 5">
        <name>FAD</name>
        <dbReference type="ChEBI" id="CHEBI:57692"/>
    </cofactor>
</comment>
<keyword evidence="10" id="KW-1185">Reference proteome</keyword>
<accession>A0ABW2XZZ1</accession>
<dbReference type="Gene3D" id="1.10.540.10">
    <property type="entry name" value="Acyl-CoA dehydrogenase/oxidase, N-terminal domain"/>
    <property type="match status" value="1"/>
</dbReference>
<dbReference type="Gene3D" id="1.20.140.10">
    <property type="entry name" value="Butyryl-CoA Dehydrogenase, subunit A, domain 3"/>
    <property type="match status" value="1"/>
</dbReference>
<comment type="similarity">
    <text evidence="2 5">Belongs to the acyl-CoA dehydrogenase family.</text>
</comment>
<evidence type="ECO:0000313" key="9">
    <source>
        <dbReference type="EMBL" id="MFD0689786.1"/>
    </source>
</evidence>
<reference evidence="10" key="1">
    <citation type="journal article" date="2019" name="Int. J. Syst. Evol. Microbiol.">
        <title>The Global Catalogue of Microorganisms (GCM) 10K type strain sequencing project: providing services to taxonomists for standard genome sequencing and annotation.</title>
        <authorList>
            <consortium name="The Broad Institute Genomics Platform"/>
            <consortium name="The Broad Institute Genome Sequencing Center for Infectious Disease"/>
            <person name="Wu L."/>
            <person name="Ma J."/>
        </authorList>
    </citation>
    <scope>NUCLEOTIDE SEQUENCE [LARGE SCALE GENOMIC DNA]</scope>
    <source>
        <strain evidence="10">JCM 9371</strain>
    </source>
</reference>
<evidence type="ECO:0000256" key="4">
    <source>
        <dbReference type="ARBA" id="ARBA00022827"/>
    </source>
</evidence>
<comment type="caution">
    <text evidence="9">The sequence shown here is derived from an EMBL/GenBank/DDBJ whole genome shotgun (WGS) entry which is preliminary data.</text>
</comment>
<dbReference type="InterPro" id="IPR009100">
    <property type="entry name" value="AcylCoA_DH/oxidase_NM_dom_sf"/>
</dbReference>
<proteinExistence type="inferred from homology"/>
<organism evidence="9 10">
    <name type="scientific">Actinomadura fibrosa</name>
    <dbReference type="NCBI Taxonomy" id="111802"/>
    <lineage>
        <taxon>Bacteria</taxon>
        <taxon>Bacillati</taxon>
        <taxon>Actinomycetota</taxon>
        <taxon>Actinomycetes</taxon>
        <taxon>Streptosporangiales</taxon>
        <taxon>Thermomonosporaceae</taxon>
        <taxon>Actinomadura</taxon>
    </lineage>
</organism>
<dbReference type="InterPro" id="IPR013786">
    <property type="entry name" value="AcylCoA_DH/ox_N"/>
</dbReference>
<keyword evidence="4 5" id="KW-0274">FAD</keyword>
<evidence type="ECO:0000259" key="7">
    <source>
        <dbReference type="Pfam" id="PF02770"/>
    </source>
</evidence>
<dbReference type="Proteomes" id="UP001597063">
    <property type="component" value="Unassembled WGS sequence"/>
</dbReference>
<dbReference type="PANTHER" id="PTHR43884:SF40">
    <property type="entry name" value="ACYL-COA DEHYDROGENASE"/>
    <property type="match status" value="1"/>
</dbReference>
<dbReference type="RefSeq" id="WP_131761520.1">
    <property type="nucleotide sequence ID" value="NZ_CAACUY010000171.1"/>
</dbReference>